<dbReference type="SUPFAM" id="SSF64376">
    <property type="entry name" value="YlxR-like"/>
    <property type="match status" value="1"/>
</dbReference>
<accession>A0A136KKR5</accession>
<evidence type="ECO:0000313" key="3">
    <source>
        <dbReference type="Proteomes" id="UP000070449"/>
    </source>
</evidence>
<feature type="domain" description="YlxR" evidence="1">
    <location>
        <begin position="14"/>
        <end position="78"/>
    </location>
</feature>
<dbReference type="InterPro" id="IPR007393">
    <property type="entry name" value="YlxR_dom"/>
</dbReference>
<reference evidence="2 3" key="1">
    <citation type="submission" date="2015-02" db="EMBL/GenBank/DDBJ databases">
        <title>Improved understanding of the partial-nitritation anammox process through 23 genomes representing the majority of the microbial community.</title>
        <authorList>
            <person name="Speth D.R."/>
            <person name="In T Zandt M."/>
            <person name="Guerrero Cruz S."/>
            <person name="Jetten M.S."/>
            <person name="Dutilh B.E."/>
        </authorList>
    </citation>
    <scope>NUCLEOTIDE SEQUENCE [LARGE SCALE GENOMIC DNA]</scope>
    <source>
        <strain evidence="2">OLB21</strain>
    </source>
</reference>
<dbReference type="EMBL" id="JYPD01000010">
    <property type="protein sequence ID" value="KXK10035.1"/>
    <property type="molecule type" value="Genomic_DNA"/>
</dbReference>
<dbReference type="PANTHER" id="PTHR34215">
    <property type="entry name" value="BLL0784 PROTEIN"/>
    <property type="match status" value="1"/>
</dbReference>
<proteinExistence type="predicted"/>
<evidence type="ECO:0000313" key="2">
    <source>
        <dbReference type="EMBL" id="KXK10035.1"/>
    </source>
</evidence>
<dbReference type="STRING" id="1617427.UZ20_WS6002000116"/>
<dbReference type="Gene3D" id="3.30.1230.10">
    <property type="entry name" value="YlxR-like"/>
    <property type="match status" value="1"/>
</dbReference>
<dbReference type="InterPro" id="IPR035931">
    <property type="entry name" value="YlxR-like_sf"/>
</dbReference>
<dbReference type="Pfam" id="PF04296">
    <property type="entry name" value="YlxR"/>
    <property type="match status" value="1"/>
</dbReference>
<dbReference type="InterPro" id="IPR037465">
    <property type="entry name" value="YlxR"/>
</dbReference>
<dbReference type="PANTHER" id="PTHR34215:SF1">
    <property type="entry name" value="YLXR DOMAIN-CONTAINING PROTEIN"/>
    <property type="match status" value="1"/>
</dbReference>
<dbReference type="Proteomes" id="UP000070449">
    <property type="component" value="Unassembled WGS sequence"/>
</dbReference>
<gene>
    <name evidence="2" type="ORF">UZ20_WS6002000116</name>
</gene>
<comment type="caution">
    <text evidence="2">The sequence shown here is derived from an EMBL/GenBank/DDBJ whole genome shotgun (WGS) entry which is preliminary data.</text>
</comment>
<protein>
    <recommendedName>
        <fullName evidence="1">YlxR domain-containing protein</fullName>
    </recommendedName>
</protein>
<dbReference type="AlphaFoldDB" id="A0A136KKR5"/>
<organism evidence="2 3">
    <name type="scientific">candidate division WS6 bacterium OLB21</name>
    <dbReference type="NCBI Taxonomy" id="1617427"/>
    <lineage>
        <taxon>Bacteria</taxon>
        <taxon>Candidatus Dojkabacteria</taxon>
    </lineage>
</organism>
<name>A0A136KKR5_9BACT</name>
<evidence type="ECO:0000259" key="1">
    <source>
        <dbReference type="Pfam" id="PF04296"/>
    </source>
</evidence>
<sequence>MNKIKTVKKKQAMRTCIATGKKYPKNDLIRFVRTSDGTIKVDLTGKLEGRGANMAMEADNFDLAIKKKAFNRAFKLEKNLTTDDLATLKKDFLAAIEEKLFRKGKQKVTIKVSRSELENIANK</sequence>